<dbReference type="Proteomes" id="UP000251889">
    <property type="component" value="Unassembled WGS sequence"/>
</dbReference>
<dbReference type="GO" id="GO:0003747">
    <property type="term" value="F:translation release factor activity"/>
    <property type="evidence" value="ECO:0007669"/>
    <property type="project" value="InterPro"/>
</dbReference>
<dbReference type="PANTHER" id="PTHR47814">
    <property type="entry name" value="PEPTIDYL-TRNA HYDROLASE ARFB"/>
    <property type="match status" value="1"/>
</dbReference>
<feature type="domain" description="Prokaryotic-type class I peptide chain release factors" evidence="2">
    <location>
        <begin position="23"/>
        <end position="39"/>
    </location>
</feature>
<dbReference type="NCBIfam" id="NF006718">
    <property type="entry name" value="PRK09256.1"/>
    <property type="match status" value="1"/>
</dbReference>
<dbReference type="GO" id="GO:0043022">
    <property type="term" value="F:ribosome binding"/>
    <property type="evidence" value="ECO:0007669"/>
    <property type="project" value="TreeGrafter"/>
</dbReference>
<evidence type="ECO:0000313" key="3">
    <source>
        <dbReference type="EMBL" id="RAW00097.1"/>
    </source>
</evidence>
<dbReference type="RefSeq" id="WP_112747935.1">
    <property type="nucleotide sequence ID" value="NZ_QMFY01000008.1"/>
</dbReference>
<keyword evidence="4" id="KW-1185">Reference proteome</keyword>
<feature type="compositionally biased region" description="Basic residues" evidence="1">
    <location>
        <begin position="122"/>
        <end position="139"/>
    </location>
</feature>
<comment type="caution">
    <text evidence="3">The sequence shown here is derived from an EMBL/GenBank/DDBJ whole genome shotgun (WGS) entry which is preliminary data.</text>
</comment>
<name>A0A364Y1X7_9BACT</name>
<keyword evidence="3" id="KW-0378">Hydrolase</keyword>
<dbReference type="Pfam" id="PF00472">
    <property type="entry name" value="RF-1"/>
    <property type="match status" value="1"/>
</dbReference>
<dbReference type="EMBL" id="QMFY01000008">
    <property type="protein sequence ID" value="RAW00097.1"/>
    <property type="molecule type" value="Genomic_DNA"/>
</dbReference>
<organism evidence="3 4">
    <name type="scientific">Pseudochryseolinea flava</name>
    <dbReference type="NCBI Taxonomy" id="2059302"/>
    <lineage>
        <taxon>Bacteria</taxon>
        <taxon>Pseudomonadati</taxon>
        <taxon>Bacteroidota</taxon>
        <taxon>Cytophagia</taxon>
        <taxon>Cytophagales</taxon>
        <taxon>Fulvivirgaceae</taxon>
        <taxon>Pseudochryseolinea</taxon>
    </lineage>
</organism>
<dbReference type="AlphaFoldDB" id="A0A364Y1X7"/>
<dbReference type="OrthoDB" id="9815709at2"/>
<feature type="region of interest" description="Disordered" evidence="1">
    <location>
        <begin position="105"/>
        <end position="139"/>
    </location>
</feature>
<protein>
    <submittedName>
        <fullName evidence="3">Aminoacyl-tRNA hydrolase</fullName>
        <ecNumber evidence="3">3.1.1.29</ecNumber>
    </submittedName>
</protein>
<dbReference type="InterPro" id="IPR000352">
    <property type="entry name" value="Pep_chain_release_fac_I"/>
</dbReference>
<dbReference type="Gene3D" id="3.30.160.20">
    <property type="match status" value="1"/>
</dbReference>
<proteinExistence type="predicted"/>
<reference evidence="3 4" key="1">
    <citation type="submission" date="2018-06" db="EMBL/GenBank/DDBJ databases">
        <title>Chryseolinea flavus sp. nov., a member of the phylum Bacteroidetes isolated from soil.</title>
        <authorList>
            <person name="Li Y."/>
            <person name="Wang J."/>
        </authorList>
    </citation>
    <scope>NUCLEOTIDE SEQUENCE [LARGE SCALE GENOMIC DNA]</scope>
    <source>
        <strain evidence="3 4">SDU1-6</strain>
    </source>
</reference>
<sequence length="139" mass="15924">MSSQNRPITVDLVMPEIDYSTSRSSGPGGQNVNKVNTKVTLKFDVKQSQLLTEEERAVIVEKLHSKITVEGVLVLVSQEKRSQLENKLNVNAKFNLLMHKAFEKKKLRKATKPSKSAVKERIKSKKQHSEKKKWRQKPE</sequence>
<evidence type="ECO:0000313" key="4">
    <source>
        <dbReference type="Proteomes" id="UP000251889"/>
    </source>
</evidence>
<dbReference type="SUPFAM" id="SSF110916">
    <property type="entry name" value="Peptidyl-tRNA hydrolase domain-like"/>
    <property type="match status" value="1"/>
</dbReference>
<gene>
    <name evidence="3" type="ORF">DQQ10_16235</name>
</gene>
<dbReference type="GO" id="GO:0004045">
    <property type="term" value="F:peptidyl-tRNA hydrolase activity"/>
    <property type="evidence" value="ECO:0007669"/>
    <property type="project" value="UniProtKB-EC"/>
</dbReference>
<dbReference type="EC" id="3.1.1.29" evidence="3"/>
<dbReference type="GO" id="GO:0072344">
    <property type="term" value="P:rescue of stalled ribosome"/>
    <property type="evidence" value="ECO:0007669"/>
    <property type="project" value="TreeGrafter"/>
</dbReference>
<accession>A0A364Y1X7</accession>
<evidence type="ECO:0000256" key="1">
    <source>
        <dbReference type="SAM" id="MobiDB-lite"/>
    </source>
</evidence>
<dbReference type="PANTHER" id="PTHR47814:SF1">
    <property type="entry name" value="PEPTIDYL-TRNA HYDROLASE ARFB"/>
    <property type="match status" value="1"/>
</dbReference>
<dbReference type="PROSITE" id="PS00745">
    <property type="entry name" value="RF_PROK_I"/>
    <property type="match status" value="1"/>
</dbReference>
<evidence type="ECO:0000259" key="2">
    <source>
        <dbReference type="PROSITE" id="PS00745"/>
    </source>
</evidence>